<dbReference type="InterPro" id="IPR029058">
    <property type="entry name" value="AB_hydrolase_fold"/>
</dbReference>
<protein>
    <recommendedName>
        <fullName evidence="4">Alpha/beta hydrolase fold-3 domain-containing protein</fullName>
    </recommendedName>
</protein>
<proteinExistence type="inferred from homology"/>
<dbReference type="OMA" id="PAWGAKQ"/>
<feature type="active site" evidence="3">
    <location>
        <position position="217"/>
    </location>
</feature>
<dbReference type="STRING" id="1168221.R7Z1W5"/>
<dbReference type="Gene3D" id="3.40.50.1820">
    <property type="entry name" value="alpha/beta hydrolase"/>
    <property type="match status" value="1"/>
</dbReference>
<reference evidence="6" key="1">
    <citation type="submission" date="2012-06" db="EMBL/GenBank/DDBJ databases">
        <title>The genome sequence of Coniosporium apollinis CBS 100218.</title>
        <authorList>
            <consortium name="The Broad Institute Genome Sequencing Platform"/>
            <person name="Cuomo C."/>
            <person name="Gorbushina A."/>
            <person name="Noack S."/>
            <person name="Walker B."/>
            <person name="Young S.K."/>
            <person name="Zeng Q."/>
            <person name="Gargeya S."/>
            <person name="Fitzgerald M."/>
            <person name="Haas B."/>
            <person name="Abouelleil A."/>
            <person name="Alvarado L."/>
            <person name="Arachchi H.M."/>
            <person name="Berlin A.M."/>
            <person name="Chapman S.B."/>
            <person name="Goldberg J."/>
            <person name="Griggs A."/>
            <person name="Gujja S."/>
            <person name="Hansen M."/>
            <person name="Howarth C."/>
            <person name="Imamovic A."/>
            <person name="Larimer J."/>
            <person name="McCowan C."/>
            <person name="Montmayeur A."/>
            <person name="Murphy C."/>
            <person name="Neiman D."/>
            <person name="Pearson M."/>
            <person name="Priest M."/>
            <person name="Roberts A."/>
            <person name="Saif S."/>
            <person name="Shea T."/>
            <person name="Sisk P."/>
            <person name="Sykes S."/>
            <person name="Wortman J."/>
            <person name="Nusbaum C."/>
            <person name="Birren B."/>
        </authorList>
    </citation>
    <scope>NUCLEOTIDE SEQUENCE [LARGE SCALE GENOMIC DNA]</scope>
    <source>
        <strain evidence="6">CBS 100218</strain>
    </source>
</reference>
<evidence type="ECO:0000313" key="5">
    <source>
        <dbReference type="EMBL" id="EON68132.1"/>
    </source>
</evidence>
<accession>R7Z1W5</accession>
<dbReference type="HOGENOM" id="CLU_019364_0_0_1"/>
<dbReference type="GO" id="GO:0016787">
    <property type="term" value="F:hydrolase activity"/>
    <property type="evidence" value="ECO:0007669"/>
    <property type="project" value="UniProtKB-KW"/>
</dbReference>
<evidence type="ECO:0000313" key="6">
    <source>
        <dbReference type="Proteomes" id="UP000016924"/>
    </source>
</evidence>
<keyword evidence="2" id="KW-0378">Hydrolase</keyword>
<dbReference type="InterPro" id="IPR050300">
    <property type="entry name" value="GDXG_lipolytic_enzyme"/>
</dbReference>
<dbReference type="AlphaFoldDB" id="R7Z1W5"/>
<evidence type="ECO:0000256" key="1">
    <source>
        <dbReference type="ARBA" id="ARBA00010515"/>
    </source>
</evidence>
<feature type="domain" description="Alpha/beta hydrolase fold-3" evidence="4">
    <location>
        <begin position="136"/>
        <end position="361"/>
    </location>
</feature>
<evidence type="ECO:0000256" key="2">
    <source>
        <dbReference type="ARBA" id="ARBA00022801"/>
    </source>
</evidence>
<dbReference type="InterPro" id="IPR033140">
    <property type="entry name" value="Lipase_GDXG_put_SER_AS"/>
</dbReference>
<dbReference type="RefSeq" id="XP_007783449.1">
    <property type="nucleotide sequence ID" value="XM_007785259.1"/>
</dbReference>
<dbReference type="GeneID" id="19904592"/>
<evidence type="ECO:0000259" key="4">
    <source>
        <dbReference type="Pfam" id="PF07859"/>
    </source>
</evidence>
<organism evidence="5 6">
    <name type="scientific">Coniosporium apollinis (strain CBS 100218)</name>
    <name type="common">Rock-inhabiting black yeast</name>
    <dbReference type="NCBI Taxonomy" id="1168221"/>
    <lineage>
        <taxon>Eukaryota</taxon>
        <taxon>Fungi</taxon>
        <taxon>Dikarya</taxon>
        <taxon>Ascomycota</taxon>
        <taxon>Pezizomycotina</taxon>
        <taxon>Dothideomycetes</taxon>
        <taxon>Dothideomycetes incertae sedis</taxon>
        <taxon>Coniosporium</taxon>
    </lineage>
</organism>
<dbReference type="PANTHER" id="PTHR48081:SF8">
    <property type="entry name" value="ALPHA_BETA HYDROLASE FOLD-3 DOMAIN-CONTAINING PROTEIN-RELATED"/>
    <property type="match status" value="1"/>
</dbReference>
<dbReference type="PANTHER" id="PTHR48081">
    <property type="entry name" value="AB HYDROLASE SUPERFAMILY PROTEIN C4A8.06C"/>
    <property type="match status" value="1"/>
</dbReference>
<keyword evidence="6" id="KW-1185">Reference proteome</keyword>
<dbReference type="EMBL" id="JH767593">
    <property type="protein sequence ID" value="EON68132.1"/>
    <property type="molecule type" value="Genomic_DNA"/>
</dbReference>
<gene>
    <name evidence="5" type="ORF">W97_07281</name>
</gene>
<dbReference type="PROSITE" id="PS01174">
    <property type="entry name" value="LIPASE_GDXG_SER"/>
    <property type="match status" value="1"/>
</dbReference>
<dbReference type="Pfam" id="PF07859">
    <property type="entry name" value="Abhydrolase_3"/>
    <property type="match status" value="1"/>
</dbReference>
<dbReference type="Proteomes" id="UP000016924">
    <property type="component" value="Unassembled WGS sequence"/>
</dbReference>
<evidence type="ECO:0000256" key="3">
    <source>
        <dbReference type="PROSITE-ProRule" id="PRU10038"/>
    </source>
</evidence>
<comment type="similarity">
    <text evidence="1">Belongs to the 'GDXG' lipolytic enzyme family.</text>
</comment>
<dbReference type="InterPro" id="IPR013094">
    <property type="entry name" value="AB_hydrolase_3"/>
</dbReference>
<sequence length="391" mass="43111">MPSLLTRQPFKALYTLLATTVESIRLPLYVVLYILPSTRPHPKWTYKQAILTKLLKTFLHHAATVEMRVPLSLNPGRQGERFAIIRAPDSSMQEKLYIGPLQDPHREIAPEAVGGTWYPTPYPRSNSDLRDTETVVLHFHGGAYVVGSGRDDDCGFLAATFIRHAGVARVFCPQYRLSGPPVHGRFPAALQDALTSYLYLIRDLGIPAKQIVVSGDSAGGNLVIALLRYLAEYGSQIGLEGQTPGAAWLWSPWVNPGAAIDPKAIETNPKYPTDYLPGSFGAWGIRCFAGHDPVSGRQKVDASDKYISPLNQPFKTDVPIWVQTGEAEVLCVEDCKFAEEMRKENDGHVGLWVEEGAVHDIALIGPRAGFGKEAEACARRAGEWLQENGRR</sequence>
<dbReference type="SUPFAM" id="SSF53474">
    <property type="entry name" value="alpha/beta-Hydrolases"/>
    <property type="match status" value="1"/>
</dbReference>
<name>R7Z1W5_CONA1</name>
<dbReference type="eggNOG" id="KOG1515">
    <property type="taxonomic scope" value="Eukaryota"/>
</dbReference>
<dbReference type="OrthoDB" id="2152029at2759"/>